<dbReference type="AlphaFoldDB" id="A0AA39TCA1"/>
<evidence type="ECO:0000256" key="2">
    <source>
        <dbReference type="PROSITE-ProRule" id="PRU00708"/>
    </source>
</evidence>
<keyword evidence="1" id="KW-0677">Repeat</keyword>
<evidence type="ECO:0000256" key="1">
    <source>
        <dbReference type="ARBA" id="ARBA00022737"/>
    </source>
</evidence>
<comment type="caution">
    <text evidence="4">The sequence shown here is derived from an EMBL/GenBank/DDBJ whole genome shotgun (WGS) entry which is preliminary data.</text>
</comment>
<feature type="compositionally biased region" description="Basic and acidic residues" evidence="3">
    <location>
        <begin position="40"/>
        <end position="54"/>
    </location>
</feature>
<dbReference type="EMBL" id="JAUESC010000002">
    <property type="protein sequence ID" value="KAK0606454.1"/>
    <property type="molecule type" value="Genomic_DNA"/>
</dbReference>
<dbReference type="GO" id="GO:0003723">
    <property type="term" value="F:RNA binding"/>
    <property type="evidence" value="ECO:0007669"/>
    <property type="project" value="InterPro"/>
</dbReference>
<evidence type="ECO:0000256" key="3">
    <source>
        <dbReference type="SAM" id="MobiDB-lite"/>
    </source>
</evidence>
<evidence type="ECO:0000313" key="4">
    <source>
        <dbReference type="EMBL" id="KAK0606454.1"/>
    </source>
</evidence>
<dbReference type="PANTHER" id="PTHR47926">
    <property type="entry name" value="PENTATRICOPEPTIDE REPEAT-CONTAINING PROTEIN"/>
    <property type="match status" value="1"/>
</dbReference>
<sequence length="173" mass="19163">MFAICLQSTADPTSHDDNPEMKQLLEKFEDLFQEPTHLPPTREVDHHTNLKEGTEPINVRPYRMGSFLKHKSCFTTVVFEGLQCKDLVSFNAMISGYAQNGVGGEALRLYSNMHKIGLQADDATLVSVFTACSSLESLKKGGQAHVFVIRNGLIKNVSVCNALRLQCTLNAHP</sequence>
<evidence type="ECO:0000313" key="5">
    <source>
        <dbReference type="Proteomes" id="UP001168877"/>
    </source>
</evidence>
<gene>
    <name evidence="4" type="ORF">LWI29_037950</name>
</gene>
<accession>A0AA39TCA1</accession>
<feature type="repeat" description="PPR" evidence="2">
    <location>
        <begin position="86"/>
        <end position="120"/>
    </location>
</feature>
<proteinExistence type="predicted"/>
<protein>
    <recommendedName>
        <fullName evidence="6">Pentatricopeptide repeat-containing protein</fullName>
    </recommendedName>
</protein>
<dbReference type="InterPro" id="IPR002885">
    <property type="entry name" value="PPR_rpt"/>
</dbReference>
<name>A0AA39TCA1_ACESA</name>
<dbReference type="InterPro" id="IPR046960">
    <property type="entry name" value="PPR_At4g14850-like_plant"/>
</dbReference>
<reference evidence="4" key="1">
    <citation type="journal article" date="2022" name="Plant J.">
        <title>Strategies of tolerance reflected in two North American maple genomes.</title>
        <authorList>
            <person name="McEvoy S.L."/>
            <person name="Sezen U.U."/>
            <person name="Trouern-Trend A."/>
            <person name="McMahon S.M."/>
            <person name="Schaberg P.G."/>
            <person name="Yang J."/>
            <person name="Wegrzyn J.L."/>
            <person name="Swenson N.G."/>
        </authorList>
    </citation>
    <scope>NUCLEOTIDE SEQUENCE</scope>
    <source>
        <strain evidence="4">NS2018</strain>
    </source>
</reference>
<feature type="region of interest" description="Disordered" evidence="3">
    <location>
        <begin position="36"/>
        <end position="55"/>
    </location>
</feature>
<dbReference type="Proteomes" id="UP001168877">
    <property type="component" value="Unassembled WGS sequence"/>
</dbReference>
<dbReference type="Pfam" id="PF13041">
    <property type="entry name" value="PPR_2"/>
    <property type="match status" value="1"/>
</dbReference>
<dbReference type="PROSITE" id="PS51375">
    <property type="entry name" value="PPR"/>
    <property type="match status" value="1"/>
</dbReference>
<organism evidence="4 5">
    <name type="scientific">Acer saccharum</name>
    <name type="common">Sugar maple</name>
    <dbReference type="NCBI Taxonomy" id="4024"/>
    <lineage>
        <taxon>Eukaryota</taxon>
        <taxon>Viridiplantae</taxon>
        <taxon>Streptophyta</taxon>
        <taxon>Embryophyta</taxon>
        <taxon>Tracheophyta</taxon>
        <taxon>Spermatophyta</taxon>
        <taxon>Magnoliopsida</taxon>
        <taxon>eudicotyledons</taxon>
        <taxon>Gunneridae</taxon>
        <taxon>Pentapetalae</taxon>
        <taxon>rosids</taxon>
        <taxon>malvids</taxon>
        <taxon>Sapindales</taxon>
        <taxon>Sapindaceae</taxon>
        <taxon>Hippocastanoideae</taxon>
        <taxon>Acereae</taxon>
        <taxon>Acer</taxon>
    </lineage>
</organism>
<reference evidence="4" key="2">
    <citation type="submission" date="2023-06" db="EMBL/GenBank/DDBJ databases">
        <authorList>
            <person name="Swenson N.G."/>
            <person name="Wegrzyn J.L."/>
            <person name="Mcevoy S.L."/>
        </authorList>
    </citation>
    <scope>NUCLEOTIDE SEQUENCE</scope>
    <source>
        <strain evidence="4">NS2018</strain>
        <tissue evidence="4">Leaf</tissue>
    </source>
</reference>
<evidence type="ECO:0008006" key="6">
    <source>
        <dbReference type="Google" id="ProtNLM"/>
    </source>
</evidence>
<keyword evidence="5" id="KW-1185">Reference proteome</keyword>
<dbReference type="NCBIfam" id="TIGR00756">
    <property type="entry name" value="PPR"/>
    <property type="match status" value="1"/>
</dbReference>
<dbReference type="Gene3D" id="1.25.40.10">
    <property type="entry name" value="Tetratricopeptide repeat domain"/>
    <property type="match status" value="1"/>
</dbReference>
<dbReference type="InterPro" id="IPR011990">
    <property type="entry name" value="TPR-like_helical_dom_sf"/>
</dbReference>
<dbReference type="GO" id="GO:0009451">
    <property type="term" value="P:RNA modification"/>
    <property type="evidence" value="ECO:0007669"/>
    <property type="project" value="InterPro"/>
</dbReference>